<gene>
    <name evidence="2" type="ORF">FA15DRAFT_710257</name>
</gene>
<accession>A0A5C3KEF6</accession>
<feature type="region of interest" description="Disordered" evidence="1">
    <location>
        <begin position="58"/>
        <end position="140"/>
    </location>
</feature>
<protein>
    <submittedName>
        <fullName evidence="2">Uncharacterized protein</fullName>
    </submittedName>
</protein>
<sequence length="249" mass="27502">MTAQINCSHVSSTDIAGQVHSKECDTSHVMWYCETLSLLTVNSSLIPFPTSMVHSKKAPIAKKASSTVPKGKIGAKSPRTEQAKTANAKAGKSVKGKKKKASPSPTESLSDDGQGSLEEEHDSPLEDDAEGLSDDEPFAKPCPTYREILANPKDYRKMRTLVVQGPDNAFVLEKGRSVLIVGAGQDIYDLKKVKMRNLEDIYKYVKVYVMDLYKGSERENKGRCFVVGKKWKNPRDIWAQLKGPKIEKG</sequence>
<proteinExistence type="predicted"/>
<dbReference type="Proteomes" id="UP000307440">
    <property type="component" value="Unassembled WGS sequence"/>
</dbReference>
<name>A0A5C3KEF6_COPMA</name>
<evidence type="ECO:0000313" key="2">
    <source>
        <dbReference type="EMBL" id="TFK18043.1"/>
    </source>
</evidence>
<organism evidence="2 3">
    <name type="scientific">Coprinopsis marcescibilis</name>
    <name type="common">Agaric fungus</name>
    <name type="synonym">Psathyrella marcescibilis</name>
    <dbReference type="NCBI Taxonomy" id="230819"/>
    <lineage>
        <taxon>Eukaryota</taxon>
        <taxon>Fungi</taxon>
        <taxon>Dikarya</taxon>
        <taxon>Basidiomycota</taxon>
        <taxon>Agaricomycotina</taxon>
        <taxon>Agaricomycetes</taxon>
        <taxon>Agaricomycetidae</taxon>
        <taxon>Agaricales</taxon>
        <taxon>Agaricineae</taxon>
        <taxon>Psathyrellaceae</taxon>
        <taxon>Coprinopsis</taxon>
    </lineage>
</organism>
<evidence type="ECO:0000256" key="1">
    <source>
        <dbReference type="SAM" id="MobiDB-lite"/>
    </source>
</evidence>
<dbReference type="AlphaFoldDB" id="A0A5C3KEF6"/>
<feature type="compositionally biased region" description="Acidic residues" evidence="1">
    <location>
        <begin position="117"/>
        <end position="136"/>
    </location>
</feature>
<evidence type="ECO:0000313" key="3">
    <source>
        <dbReference type="Proteomes" id="UP000307440"/>
    </source>
</evidence>
<keyword evidence="3" id="KW-1185">Reference proteome</keyword>
<reference evidence="2 3" key="1">
    <citation type="journal article" date="2019" name="Nat. Ecol. Evol.">
        <title>Megaphylogeny resolves global patterns of mushroom evolution.</title>
        <authorList>
            <person name="Varga T."/>
            <person name="Krizsan K."/>
            <person name="Foldi C."/>
            <person name="Dima B."/>
            <person name="Sanchez-Garcia M."/>
            <person name="Sanchez-Ramirez S."/>
            <person name="Szollosi G.J."/>
            <person name="Szarkandi J.G."/>
            <person name="Papp V."/>
            <person name="Albert L."/>
            <person name="Andreopoulos W."/>
            <person name="Angelini C."/>
            <person name="Antonin V."/>
            <person name="Barry K.W."/>
            <person name="Bougher N.L."/>
            <person name="Buchanan P."/>
            <person name="Buyck B."/>
            <person name="Bense V."/>
            <person name="Catcheside P."/>
            <person name="Chovatia M."/>
            <person name="Cooper J."/>
            <person name="Damon W."/>
            <person name="Desjardin D."/>
            <person name="Finy P."/>
            <person name="Geml J."/>
            <person name="Haridas S."/>
            <person name="Hughes K."/>
            <person name="Justo A."/>
            <person name="Karasinski D."/>
            <person name="Kautmanova I."/>
            <person name="Kiss B."/>
            <person name="Kocsube S."/>
            <person name="Kotiranta H."/>
            <person name="LaButti K.M."/>
            <person name="Lechner B.E."/>
            <person name="Liimatainen K."/>
            <person name="Lipzen A."/>
            <person name="Lukacs Z."/>
            <person name="Mihaltcheva S."/>
            <person name="Morgado L.N."/>
            <person name="Niskanen T."/>
            <person name="Noordeloos M.E."/>
            <person name="Ohm R.A."/>
            <person name="Ortiz-Santana B."/>
            <person name="Ovrebo C."/>
            <person name="Racz N."/>
            <person name="Riley R."/>
            <person name="Savchenko A."/>
            <person name="Shiryaev A."/>
            <person name="Soop K."/>
            <person name="Spirin V."/>
            <person name="Szebenyi C."/>
            <person name="Tomsovsky M."/>
            <person name="Tulloss R.E."/>
            <person name="Uehling J."/>
            <person name="Grigoriev I.V."/>
            <person name="Vagvolgyi C."/>
            <person name="Papp T."/>
            <person name="Martin F.M."/>
            <person name="Miettinen O."/>
            <person name="Hibbett D.S."/>
            <person name="Nagy L.G."/>
        </authorList>
    </citation>
    <scope>NUCLEOTIDE SEQUENCE [LARGE SCALE GENOMIC DNA]</scope>
    <source>
        <strain evidence="2 3">CBS 121175</strain>
    </source>
</reference>
<dbReference type="EMBL" id="ML210439">
    <property type="protein sequence ID" value="TFK18043.1"/>
    <property type="molecule type" value="Genomic_DNA"/>
</dbReference>
<feature type="compositionally biased region" description="Basic residues" evidence="1">
    <location>
        <begin position="92"/>
        <end position="101"/>
    </location>
</feature>